<dbReference type="InterPro" id="IPR003439">
    <property type="entry name" value="ABC_transporter-like_ATP-bd"/>
</dbReference>
<dbReference type="CDD" id="cd03230">
    <property type="entry name" value="ABC_DR_subfamily_A"/>
    <property type="match status" value="1"/>
</dbReference>
<reference evidence="4 5" key="1">
    <citation type="submission" date="2021-06" db="EMBL/GenBank/DDBJ databases">
        <title>Description of novel taxa of the family Lachnospiraceae.</title>
        <authorList>
            <person name="Chaplin A.V."/>
            <person name="Sokolova S.R."/>
            <person name="Pikina A.P."/>
            <person name="Korzhanova M."/>
            <person name="Belova V."/>
            <person name="Korostin D."/>
            <person name="Efimov B.A."/>
        </authorList>
    </citation>
    <scope>NUCLEOTIDE SEQUENCE [LARGE SCALE GENOMIC DNA]</scope>
    <source>
        <strain evidence="4 5">ASD4241</strain>
    </source>
</reference>
<name>A0ABS6KAF4_9FIRM</name>
<keyword evidence="5" id="KW-1185">Reference proteome</keyword>
<comment type="caution">
    <text evidence="4">The sequence shown here is derived from an EMBL/GenBank/DDBJ whole genome shotgun (WGS) entry which is preliminary data.</text>
</comment>
<dbReference type="EMBL" id="JAHQCX010000011">
    <property type="protein sequence ID" value="MBU9727495.1"/>
    <property type="molecule type" value="Genomic_DNA"/>
</dbReference>
<dbReference type="SMART" id="SM00382">
    <property type="entry name" value="AAA"/>
    <property type="match status" value="1"/>
</dbReference>
<dbReference type="Proteomes" id="UP001314681">
    <property type="component" value="Unassembled WGS sequence"/>
</dbReference>
<dbReference type="Pfam" id="PF00005">
    <property type="entry name" value="ABC_tran"/>
    <property type="match status" value="1"/>
</dbReference>
<dbReference type="SUPFAM" id="SSF52540">
    <property type="entry name" value="P-loop containing nucleoside triphosphate hydrolases"/>
    <property type="match status" value="1"/>
</dbReference>
<evidence type="ECO:0000259" key="3">
    <source>
        <dbReference type="PROSITE" id="PS50893"/>
    </source>
</evidence>
<feature type="domain" description="ABC transporter" evidence="3">
    <location>
        <begin position="4"/>
        <end position="229"/>
    </location>
</feature>
<evidence type="ECO:0000313" key="5">
    <source>
        <dbReference type="Proteomes" id="UP001314681"/>
    </source>
</evidence>
<proteinExistence type="predicted"/>
<dbReference type="PROSITE" id="PS50893">
    <property type="entry name" value="ABC_TRANSPORTER_2"/>
    <property type="match status" value="1"/>
</dbReference>
<sequence length="283" mass="31656">MSGIEIKQVSKRFGDVTALDHVNICFRENKIYGLLGRNGAGKSTLLNVITNRIFADEGEVLVDGEPAVENDRVLRKIYLMSEQSYYPSGMKVKEAFQWSAEFYPDFDMGYAEKIAGLFQLPMKKKIHDLSTGYQSIFKICIAMAVNTPFVLFDEPVLGLDANHRQLFYKLLIEKYSDSPSTIVISTHLIEEVANVIEQIIIIKNGRIIRDETTEELLAKGYTVSGNAALVDQYTAGRKLLGEDTLGGLKSAYLLGSARREEVPAGLEVSKLDLQKLFIQMTND</sequence>
<organism evidence="4 5">
    <name type="scientific">Diplocloster modestus</name>
    <dbReference type="NCBI Taxonomy" id="2850322"/>
    <lineage>
        <taxon>Bacteria</taxon>
        <taxon>Bacillati</taxon>
        <taxon>Bacillota</taxon>
        <taxon>Clostridia</taxon>
        <taxon>Lachnospirales</taxon>
        <taxon>Lachnospiraceae</taxon>
        <taxon>Diplocloster</taxon>
    </lineage>
</organism>
<dbReference type="InterPro" id="IPR003593">
    <property type="entry name" value="AAA+_ATPase"/>
</dbReference>
<keyword evidence="1" id="KW-0547">Nucleotide-binding</keyword>
<dbReference type="PANTHER" id="PTHR43158:SF5">
    <property type="entry name" value="ABC TRANSPORTER, ATP-BINDING PROTEIN"/>
    <property type="match status" value="1"/>
</dbReference>
<keyword evidence="2 4" id="KW-0067">ATP-binding</keyword>
<evidence type="ECO:0000313" key="4">
    <source>
        <dbReference type="EMBL" id="MBU9727495.1"/>
    </source>
</evidence>
<dbReference type="RefSeq" id="WP_158352104.1">
    <property type="nucleotide sequence ID" value="NZ_JAHQCX010000011.1"/>
</dbReference>
<dbReference type="GO" id="GO:0005524">
    <property type="term" value="F:ATP binding"/>
    <property type="evidence" value="ECO:0007669"/>
    <property type="project" value="UniProtKB-KW"/>
</dbReference>
<evidence type="ECO:0000256" key="2">
    <source>
        <dbReference type="ARBA" id="ARBA00022840"/>
    </source>
</evidence>
<accession>A0ABS6KAF4</accession>
<gene>
    <name evidence="4" type="ORF">KTH90_15900</name>
</gene>
<protein>
    <submittedName>
        <fullName evidence="4">ABC transporter ATP-binding protein</fullName>
    </submittedName>
</protein>
<dbReference type="PANTHER" id="PTHR43158">
    <property type="entry name" value="SKFA PEPTIDE EXPORT ATP-BINDING PROTEIN SKFE"/>
    <property type="match status" value="1"/>
</dbReference>
<dbReference type="Gene3D" id="3.40.50.300">
    <property type="entry name" value="P-loop containing nucleotide triphosphate hydrolases"/>
    <property type="match status" value="1"/>
</dbReference>
<dbReference type="InterPro" id="IPR027417">
    <property type="entry name" value="P-loop_NTPase"/>
</dbReference>
<evidence type="ECO:0000256" key="1">
    <source>
        <dbReference type="ARBA" id="ARBA00022741"/>
    </source>
</evidence>